<evidence type="ECO:0000313" key="4">
    <source>
        <dbReference type="Proteomes" id="UP000007266"/>
    </source>
</evidence>
<comment type="similarity">
    <text evidence="1">Belongs to the DPCD family.</text>
</comment>
<dbReference type="STRING" id="7070.D6WBE5"/>
<organism evidence="3 4">
    <name type="scientific">Tribolium castaneum</name>
    <name type="common">Red flour beetle</name>
    <dbReference type="NCBI Taxonomy" id="7070"/>
    <lineage>
        <taxon>Eukaryota</taxon>
        <taxon>Metazoa</taxon>
        <taxon>Ecdysozoa</taxon>
        <taxon>Arthropoda</taxon>
        <taxon>Hexapoda</taxon>
        <taxon>Insecta</taxon>
        <taxon>Pterygota</taxon>
        <taxon>Neoptera</taxon>
        <taxon>Endopterygota</taxon>
        <taxon>Coleoptera</taxon>
        <taxon>Polyphaga</taxon>
        <taxon>Cucujiformia</taxon>
        <taxon>Tenebrionidae</taxon>
        <taxon>Tenebrionidae incertae sedis</taxon>
        <taxon>Tribolium</taxon>
    </lineage>
</organism>
<evidence type="ECO:0000256" key="2">
    <source>
        <dbReference type="ARBA" id="ARBA00020330"/>
    </source>
</evidence>
<evidence type="ECO:0000256" key="1">
    <source>
        <dbReference type="ARBA" id="ARBA00010597"/>
    </source>
</evidence>
<reference evidence="3 4" key="2">
    <citation type="journal article" date="2010" name="Nucleic Acids Res.">
        <title>BeetleBase in 2010: revisions to provide comprehensive genomic information for Tribolium castaneum.</title>
        <authorList>
            <person name="Kim H.S."/>
            <person name="Murphy T."/>
            <person name="Xia J."/>
            <person name="Caragea D."/>
            <person name="Park Y."/>
            <person name="Beeman R.W."/>
            <person name="Lorenzen M.D."/>
            <person name="Butcher S."/>
            <person name="Manak J.R."/>
            <person name="Brown S.J."/>
        </authorList>
    </citation>
    <scope>GENOME REANNOTATION</scope>
    <source>
        <strain evidence="3 4">Georgia GA2</strain>
    </source>
</reference>
<reference evidence="3 4" key="1">
    <citation type="journal article" date="2008" name="Nature">
        <title>The genome of the model beetle and pest Tribolium castaneum.</title>
        <authorList>
            <consortium name="Tribolium Genome Sequencing Consortium"/>
            <person name="Richards S."/>
            <person name="Gibbs R.A."/>
            <person name="Weinstock G.M."/>
            <person name="Brown S.J."/>
            <person name="Denell R."/>
            <person name="Beeman R.W."/>
            <person name="Gibbs R."/>
            <person name="Beeman R.W."/>
            <person name="Brown S.J."/>
            <person name="Bucher G."/>
            <person name="Friedrich M."/>
            <person name="Grimmelikhuijzen C.J."/>
            <person name="Klingler M."/>
            <person name="Lorenzen M."/>
            <person name="Richards S."/>
            <person name="Roth S."/>
            <person name="Schroder R."/>
            <person name="Tautz D."/>
            <person name="Zdobnov E.M."/>
            <person name="Muzny D."/>
            <person name="Gibbs R.A."/>
            <person name="Weinstock G.M."/>
            <person name="Attaway T."/>
            <person name="Bell S."/>
            <person name="Buhay C.J."/>
            <person name="Chandrabose M.N."/>
            <person name="Chavez D."/>
            <person name="Clerk-Blankenburg K.P."/>
            <person name="Cree A."/>
            <person name="Dao M."/>
            <person name="Davis C."/>
            <person name="Chacko J."/>
            <person name="Dinh H."/>
            <person name="Dugan-Rocha S."/>
            <person name="Fowler G."/>
            <person name="Garner T.T."/>
            <person name="Garnes J."/>
            <person name="Gnirke A."/>
            <person name="Hawes A."/>
            <person name="Hernandez J."/>
            <person name="Hines S."/>
            <person name="Holder M."/>
            <person name="Hume J."/>
            <person name="Jhangiani S.N."/>
            <person name="Joshi V."/>
            <person name="Khan Z.M."/>
            <person name="Jackson L."/>
            <person name="Kovar C."/>
            <person name="Kowis A."/>
            <person name="Lee S."/>
            <person name="Lewis L.R."/>
            <person name="Margolis J."/>
            <person name="Morgan M."/>
            <person name="Nazareth L.V."/>
            <person name="Nguyen N."/>
            <person name="Okwuonu G."/>
            <person name="Parker D."/>
            <person name="Richards S."/>
            <person name="Ruiz S.J."/>
            <person name="Santibanez J."/>
            <person name="Savard J."/>
            <person name="Scherer S.E."/>
            <person name="Schneider B."/>
            <person name="Sodergren E."/>
            <person name="Tautz D."/>
            <person name="Vattahil S."/>
            <person name="Villasana D."/>
            <person name="White C.S."/>
            <person name="Wright R."/>
            <person name="Park Y."/>
            <person name="Beeman R.W."/>
            <person name="Lord J."/>
            <person name="Oppert B."/>
            <person name="Lorenzen M."/>
            <person name="Brown S."/>
            <person name="Wang L."/>
            <person name="Savard J."/>
            <person name="Tautz D."/>
            <person name="Richards S."/>
            <person name="Weinstock G."/>
            <person name="Gibbs R.A."/>
            <person name="Liu Y."/>
            <person name="Worley K."/>
            <person name="Weinstock G."/>
            <person name="Elsik C.G."/>
            <person name="Reese J.T."/>
            <person name="Elhaik E."/>
            <person name="Landan G."/>
            <person name="Graur D."/>
            <person name="Arensburger P."/>
            <person name="Atkinson P."/>
            <person name="Beeman R.W."/>
            <person name="Beidler J."/>
            <person name="Brown S.J."/>
            <person name="Demuth J.P."/>
            <person name="Drury D.W."/>
            <person name="Du Y.Z."/>
            <person name="Fujiwara H."/>
            <person name="Lorenzen M."/>
            <person name="Maselli V."/>
            <person name="Osanai M."/>
            <person name="Park Y."/>
            <person name="Robertson H.M."/>
            <person name="Tu Z."/>
            <person name="Wang J.J."/>
            <person name="Wang S."/>
            <person name="Richards S."/>
            <person name="Song H."/>
            <person name="Zhang L."/>
            <person name="Sodergren E."/>
            <person name="Werner D."/>
            <person name="Stanke M."/>
            <person name="Morgenstern B."/>
            <person name="Solovyev V."/>
            <person name="Kosarev P."/>
            <person name="Brown G."/>
            <person name="Chen H.C."/>
            <person name="Ermolaeva O."/>
            <person name="Hlavina W."/>
            <person name="Kapustin Y."/>
            <person name="Kiryutin B."/>
            <person name="Kitts P."/>
            <person name="Maglott D."/>
            <person name="Pruitt K."/>
            <person name="Sapojnikov V."/>
            <person name="Souvorov A."/>
            <person name="Mackey A.J."/>
            <person name="Waterhouse R.M."/>
            <person name="Wyder S."/>
            <person name="Zdobnov E.M."/>
            <person name="Zdobnov E.M."/>
            <person name="Wyder S."/>
            <person name="Kriventseva E.V."/>
            <person name="Kadowaki T."/>
            <person name="Bork P."/>
            <person name="Aranda M."/>
            <person name="Bao R."/>
            <person name="Beermann A."/>
            <person name="Berns N."/>
            <person name="Bolognesi R."/>
            <person name="Bonneton F."/>
            <person name="Bopp D."/>
            <person name="Brown S.J."/>
            <person name="Bucher G."/>
            <person name="Butts T."/>
            <person name="Chaumot A."/>
            <person name="Denell R.E."/>
            <person name="Ferrier D.E."/>
            <person name="Friedrich M."/>
            <person name="Gordon C.M."/>
            <person name="Jindra M."/>
            <person name="Klingler M."/>
            <person name="Lan Q."/>
            <person name="Lattorff H.M."/>
            <person name="Laudet V."/>
            <person name="von Levetsow C."/>
            <person name="Liu Z."/>
            <person name="Lutz R."/>
            <person name="Lynch J.A."/>
            <person name="da Fonseca R.N."/>
            <person name="Posnien N."/>
            <person name="Reuter R."/>
            <person name="Roth S."/>
            <person name="Savard J."/>
            <person name="Schinko J.B."/>
            <person name="Schmitt C."/>
            <person name="Schoppmeier M."/>
            <person name="Schroder R."/>
            <person name="Shippy T.D."/>
            <person name="Simonnet F."/>
            <person name="Marques-Souza H."/>
            <person name="Tautz D."/>
            <person name="Tomoyasu Y."/>
            <person name="Trauner J."/>
            <person name="Van der Zee M."/>
            <person name="Vervoort M."/>
            <person name="Wittkopp N."/>
            <person name="Wimmer E.A."/>
            <person name="Yang X."/>
            <person name="Jones A.K."/>
            <person name="Sattelle D.B."/>
            <person name="Ebert P.R."/>
            <person name="Nelson D."/>
            <person name="Scott J.G."/>
            <person name="Beeman R.W."/>
            <person name="Muthukrishnan S."/>
            <person name="Kramer K.J."/>
            <person name="Arakane Y."/>
            <person name="Beeman R.W."/>
            <person name="Zhu Q."/>
            <person name="Hogenkamp D."/>
            <person name="Dixit R."/>
            <person name="Oppert B."/>
            <person name="Jiang H."/>
            <person name="Zou Z."/>
            <person name="Marshall J."/>
            <person name="Elpidina E."/>
            <person name="Vinokurov K."/>
            <person name="Oppert C."/>
            <person name="Zou Z."/>
            <person name="Evans J."/>
            <person name="Lu Z."/>
            <person name="Zhao P."/>
            <person name="Sumathipala N."/>
            <person name="Altincicek B."/>
            <person name="Vilcinskas A."/>
            <person name="Williams M."/>
            <person name="Hultmark D."/>
            <person name="Hetru C."/>
            <person name="Jiang H."/>
            <person name="Grimmelikhuijzen C.J."/>
            <person name="Hauser F."/>
            <person name="Cazzamali G."/>
            <person name="Williamson M."/>
            <person name="Park Y."/>
            <person name="Li B."/>
            <person name="Tanaka Y."/>
            <person name="Predel R."/>
            <person name="Neupert S."/>
            <person name="Schachtner J."/>
            <person name="Verleyen P."/>
            <person name="Raible F."/>
            <person name="Bork P."/>
            <person name="Friedrich M."/>
            <person name="Walden K.K."/>
            <person name="Robertson H.M."/>
            <person name="Angeli S."/>
            <person name="Foret S."/>
            <person name="Bucher G."/>
            <person name="Schuetz S."/>
            <person name="Maleszka R."/>
            <person name="Wimmer E.A."/>
            <person name="Beeman R.W."/>
            <person name="Lorenzen M."/>
            <person name="Tomoyasu Y."/>
            <person name="Miller S.C."/>
            <person name="Grossmann D."/>
            <person name="Bucher G."/>
        </authorList>
    </citation>
    <scope>NUCLEOTIDE SEQUENCE [LARGE SCALE GENOMIC DNA]</scope>
    <source>
        <strain evidence="3 4">Georgia GA2</strain>
    </source>
</reference>
<dbReference type="InterPro" id="IPR026224">
    <property type="entry name" value="DPCD"/>
</dbReference>
<gene>
    <name evidence="3" type="primary">AUGUSTUS-3.0.2_00276</name>
    <name evidence="3" type="ORF">TcasGA2_TC000276</name>
</gene>
<dbReference type="AlphaFoldDB" id="D6WBE5"/>
<dbReference type="PRINTS" id="PR02065">
    <property type="entry name" value="PROTEINDPCD"/>
</dbReference>
<dbReference type="PANTHER" id="PTHR31921:SF1">
    <property type="entry name" value="PROTEIN DPCD"/>
    <property type="match status" value="1"/>
</dbReference>
<dbReference type="Pfam" id="PF14913">
    <property type="entry name" value="DPCD"/>
    <property type="match status" value="1"/>
</dbReference>
<accession>D6WBE5</accession>
<proteinExistence type="inferred from homology"/>
<dbReference type="EMBL" id="KQ971312">
    <property type="protein sequence ID" value="EEZ97894.1"/>
    <property type="molecule type" value="Genomic_DNA"/>
</dbReference>
<protein>
    <recommendedName>
        <fullName evidence="2">Protein DPCD</fullName>
    </recommendedName>
</protein>
<keyword evidence="4" id="KW-1185">Reference proteome</keyword>
<dbReference type="HOGENOM" id="CLU_097313_0_0_1"/>
<sequence>MDWLSQLKSAKKSCMVQNNLKKVHYDFGNGKEMVEEYNMDTNVVTRRAWKVKGEMGGEGEWDIELGDPEVNPTKEQNLIIRENSGQPVVSRRNTRINLEWRIRNLPYPIETYSVTVDNEKNCLVVKTTNKKYYKILRVPELDRLRIAPQHEAIQIAHKYNTLIITFKKPKELLEFEKKVLEEVSKIQPKNFGDMDCKPS</sequence>
<evidence type="ECO:0000313" key="3">
    <source>
        <dbReference type="EMBL" id="EEZ97894.1"/>
    </source>
</evidence>
<dbReference type="Proteomes" id="UP000007266">
    <property type="component" value="Linkage group 2"/>
</dbReference>
<dbReference type="eggNOG" id="ENOG502QUNA">
    <property type="taxonomic scope" value="Eukaryota"/>
</dbReference>
<dbReference type="PANTHER" id="PTHR31921">
    <property type="entry name" value="PROTEIN DPCD"/>
    <property type="match status" value="1"/>
</dbReference>
<dbReference type="OMA" id="PILCEME"/>
<dbReference type="PhylomeDB" id="D6WBE5"/>
<name>D6WBE5_TRICA</name>